<evidence type="ECO:0000256" key="12">
    <source>
        <dbReference type="ARBA" id="ARBA00023065"/>
    </source>
</evidence>
<dbReference type="GO" id="GO:0006813">
    <property type="term" value="P:potassium ion transport"/>
    <property type="evidence" value="ECO:0007669"/>
    <property type="project" value="UniProtKB-KW"/>
</dbReference>
<gene>
    <name evidence="21" type="ORF">MSPICULIGERA_LOCUS22864</name>
</gene>
<evidence type="ECO:0000256" key="2">
    <source>
        <dbReference type="ARBA" id="ARBA00007577"/>
    </source>
</evidence>
<dbReference type="InterPro" id="IPR011527">
    <property type="entry name" value="ABC1_TM_dom"/>
</dbReference>
<evidence type="ECO:0000256" key="5">
    <source>
        <dbReference type="ARBA" id="ARBA00022692"/>
    </source>
</evidence>
<dbReference type="SMART" id="SM00382">
    <property type="entry name" value="AAA"/>
    <property type="match status" value="1"/>
</dbReference>
<dbReference type="GO" id="GO:0090374">
    <property type="term" value="P:oligopeptide export from mitochondrion"/>
    <property type="evidence" value="ECO:0007669"/>
    <property type="project" value="TreeGrafter"/>
</dbReference>
<proteinExistence type="inferred from homology"/>
<sequence length="690" mass="75368">MLHALALNRGSLRLSQLVRPQLRYLQKSSIRQFPKVAGSLKEELLRWVSQGFRKSHIRSFRLAGLGISLCALPGLRRYDCKSVHVTNRRAEHIKRERLNEEEPALALSDLWGLMKPYLGWFILACASAILTALLNVEIPIRLGELINAIAGIIRDQGAGHPIDIAVVQPAATRLISLYFAQAVLTFCYISFLSVMGERMAADLRVKLFDRLLSLDMAFYDAQKTGELSSRLNLDVHEFKSSFKMSVSQGLKTAAQVAGCFISLLRLSPQMTAITMGCIPVVILVGTLCGTLLRSLSRRAQAQQAVASAVADEAFGNIRTVRAFAMEKEESGLYKKEVQKAAVMQEQLGMGIGVFQAGTNLFLNGVILGVLYGGSQLLSTGDMSPGELMSFLVTAQMIQKSLSQLSVVMGTALKGWTAAARVFQFANIVPLIRNDDGVCIPHHAFVPVITFENIGFSYPTRPGHAVFENMNLEIPAGKVVALCGPSGEGKSTIAALLERFYEPTSGRVTVGGKDVKDLNLEWLRSRVIGLISQEPVLFHTSILENIRYGKPGATDEEVREAAKLANADDFVMKFPQGYNTVVGERGAQLSGGQKQRVAIARALLKSPPILILDEATSALDVESEKLVREALERAMGGRTVLVIAHRLSTIQNADIICVVKNGGIAEQGNHRELLRKKGLYYQLVQAQAAND</sequence>
<evidence type="ECO:0000259" key="20">
    <source>
        <dbReference type="PROSITE" id="PS50929"/>
    </source>
</evidence>
<reference evidence="21" key="1">
    <citation type="submission" date="2023-06" db="EMBL/GenBank/DDBJ databases">
        <authorList>
            <person name="Delattre M."/>
        </authorList>
    </citation>
    <scope>NUCLEOTIDE SEQUENCE</scope>
    <source>
        <strain evidence="21">AF72</strain>
    </source>
</reference>
<dbReference type="GO" id="GO:0016887">
    <property type="term" value="F:ATP hydrolysis activity"/>
    <property type="evidence" value="ECO:0007669"/>
    <property type="project" value="InterPro"/>
</dbReference>
<dbReference type="EMBL" id="CATQJA010002701">
    <property type="protein sequence ID" value="CAJ0584824.1"/>
    <property type="molecule type" value="Genomic_DNA"/>
</dbReference>
<dbReference type="CDD" id="cd03249">
    <property type="entry name" value="ABC_MTABC3_MDL1_MDL2"/>
    <property type="match status" value="1"/>
</dbReference>
<dbReference type="FunFam" id="1.20.1560.10:FF:000016">
    <property type="entry name" value="ATP-binding cassette sub-family B member 8, mitochondrial"/>
    <property type="match status" value="1"/>
</dbReference>
<dbReference type="InterPro" id="IPR003439">
    <property type="entry name" value="ABC_transporter-like_ATP-bd"/>
</dbReference>
<evidence type="ECO:0000259" key="19">
    <source>
        <dbReference type="PROSITE" id="PS50893"/>
    </source>
</evidence>
<comment type="subcellular location">
    <subcellularLocation>
        <location evidence="1">Mitochondrion inner membrane</location>
        <topology evidence="1">Multi-pass membrane protein</topology>
    </subcellularLocation>
</comment>
<dbReference type="FunFam" id="3.40.50.300:FF:000403">
    <property type="entry name" value="ATP-binding cassette sub-family B member 8, mitochondrial"/>
    <property type="match status" value="1"/>
</dbReference>
<feature type="transmembrane region" description="Helical" evidence="18">
    <location>
        <begin position="175"/>
        <end position="196"/>
    </location>
</feature>
<dbReference type="PANTHER" id="PTHR43394:SF17">
    <property type="entry name" value="MITOCHONDRIAL POTASSIUM CHANNEL ATP-BINDING SUBUNIT"/>
    <property type="match status" value="1"/>
</dbReference>
<dbReference type="InterPro" id="IPR003593">
    <property type="entry name" value="AAA+_ATPase"/>
</dbReference>
<dbReference type="GO" id="GO:0015421">
    <property type="term" value="F:ABC-type oligopeptide transporter activity"/>
    <property type="evidence" value="ECO:0007669"/>
    <property type="project" value="TreeGrafter"/>
</dbReference>
<dbReference type="PROSITE" id="PS50893">
    <property type="entry name" value="ABC_TRANSPORTER_2"/>
    <property type="match status" value="1"/>
</dbReference>
<name>A0AA36GBB4_9BILA</name>
<dbReference type="Pfam" id="PF00664">
    <property type="entry name" value="ABC_membrane"/>
    <property type="match status" value="1"/>
</dbReference>
<feature type="domain" description="ABC transmembrane type-1" evidence="20">
    <location>
        <begin position="122"/>
        <end position="413"/>
    </location>
</feature>
<keyword evidence="14 18" id="KW-0472">Membrane</keyword>
<feature type="domain" description="ABC transporter" evidence="19">
    <location>
        <begin position="448"/>
        <end position="685"/>
    </location>
</feature>
<evidence type="ECO:0000256" key="13">
    <source>
        <dbReference type="ARBA" id="ARBA00023128"/>
    </source>
</evidence>
<keyword evidence="12" id="KW-0406">Ion transport</keyword>
<evidence type="ECO:0000256" key="3">
    <source>
        <dbReference type="ARBA" id="ARBA00022448"/>
    </source>
</evidence>
<dbReference type="InterPro" id="IPR017871">
    <property type="entry name" value="ABC_transporter-like_CS"/>
</dbReference>
<dbReference type="SUPFAM" id="SSF90123">
    <property type="entry name" value="ABC transporter transmembrane region"/>
    <property type="match status" value="1"/>
</dbReference>
<keyword evidence="7" id="KW-0999">Mitochondrion inner membrane</keyword>
<protein>
    <recommendedName>
        <fullName evidence="15">Mitochondrial potassium channel ATP-binding subunit</fullName>
    </recommendedName>
    <alternativeName>
        <fullName evidence="17">ATP-binding cassette sub-family B member 8, mitochondrial</fullName>
    </alternativeName>
    <alternativeName>
        <fullName evidence="16">Mitochondrial sulfonylurea-receptor</fullName>
    </alternativeName>
</protein>
<accession>A0AA36GBB4</accession>
<keyword evidence="13" id="KW-0496">Mitochondrion</keyword>
<dbReference type="Proteomes" id="UP001177023">
    <property type="component" value="Unassembled WGS sequence"/>
</dbReference>
<dbReference type="GO" id="GO:0005743">
    <property type="term" value="C:mitochondrial inner membrane"/>
    <property type="evidence" value="ECO:0007669"/>
    <property type="project" value="UniProtKB-SubCell"/>
</dbReference>
<feature type="transmembrane region" description="Helical" evidence="18">
    <location>
        <begin position="272"/>
        <end position="292"/>
    </location>
</feature>
<evidence type="ECO:0000256" key="18">
    <source>
        <dbReference type="SAM" id="Phobius"/>
    </source>
</evidence>
<dbReference type="PANTHER" id="PTHR43394">
    <property type="entry name" value="ATP-DEPENDENT PERMEASE MDL1, MITOCHONDRIAL"/>
    <property type="match status" value="1"/>
</dbReference>
<keyword evidence="10" id="KW-0630">Potassium</keyword>
<evidence type="ECO:0000256" key="14">
    <source>
        <dbReference type="ARBA" id="ARBA00023136"/>
    </source>
</evidence>
<dbReference type="InterPro" id="IPR039421">
    <property type="entry name" value="Type_1_exporter"/>
</dbReference>
<evidence type="ECO:0000256" key="9">
    <source>
        <dbReference type="ARBA" id="ARBA00022946"/>
    </source>
</evidence>
<evidence type="ECO:0000256" key="11">
    <source>
        <dbReference type="ARBA" id="ARBA00022989"/>
    </source>
</evidence>
<keyword evidence="4" id="KW-0633">Potassium transport</keyword>
<dbReference type="InterPro" id="IPR027417">
    <property type="entry name" value="P-loop_NTPase"/>
</dbReference>
<evidence type="ECO:0000256" key="8">
    <source>
        <dbReference type="ARBA" id="ARBA00022840"/>
    </source>
</evidence>
<evidence type="ECO:0000256" key="7">
    <source>
        <dbReference type="ARBA" id="ARBA00022792"/>
    </source>
</evidence>
<keyword evidence="22" id="KW-1185">Reference proteome</keyword>
<evidence type="ECO:0000256" key="16">
    <source>
        <dbReference type="ARBA" id="ARBA00041416"/>
    </source>
</evidence>
<organism evidence="21 22">
    <name type="scientific">Mesorhabditis spiculigera</name>
    <dbReference type="NCBI Taxonomy" id="96644"/>
    <lineage>
        <taxon>Eukaryota</taxon>
        <taxon>Metazoa</taxon>
        <taxon>Ecdysozoa</taxon>
        <taxon>Nematoda</taxon>
        <taxon>Chromadorea</taxon>
        <taxon>Rhabditida</taxon>
        <taxon>Rhabditina</taxon>
        <taxon>Rhabditomorpha</taxon>
        <taxon>Rhabditoidea</taxon>
        <taxon>Rhabditidae</taxon>
        <taxon>Mesorhabditinae</taxon>
        <taxon>Mesorhabditis</taxon>
    </lineage>
</organism>
<dbReference type="Pfam" id="PF00005">
    <property type="entry name" value="ABC_tran"/>
    <property type="match status" value="1"/>
</dbReference>
<dbReference type="CDD" id="cd18574">
    <property type="entry name" value="ABC_6TM_ABCB8_like"/>
    <property type="match status" value="1"/>
</dbReference>
<dbReference type="PROSITE" id="PS00211">
    <property type="entry name" value="ABC_TRANSPORTER_1"/>
    <property type="match status" value="1"/>
</dbReference>
<dbReference type="PROSITE" id="PS50929">
    <property type="entry name" value="ABC_TM1F"/>
    <property type="match status" value="1"/>
</dbReference>
<keyword evidence="11 18" id="KW-1133">Transmembrane helix</keyword>
<keyword evidence="6" id="KW-0547">Nucleotide-binding</keyword>
<feature type="non-terminal residue" evidence="21">
    <location>
        <position position="690"/>
    </location>
</feature>
<comment type="similarity">
    <text evidence="2">Belongs to the ABC transporter superfamily. ABCB family. Multidrug resistance exporter (TC 3.A.1.201) subfamily.</text>
</comment>
<evidence type="ECO:0000256" key="10">
    <source>
        <dbReference type="ARBA" id="ARBA00022958"/>
    </source>
</evidence>
<keyword evidence="5 18" id="KW-0812">Transmembrane</keyword>
<dbReference type="Gene3D" id="3.40.50.300">
    <property type="entry name" value="P-loop containing nucleotide triphosphate hydrolases"/>
    <property type="match status" value="1"/>
</dbReference>
<dbReference type="GO" id="GO:0005524">
    <property type="term" value="F:ATP binding"/>
    <property type="evidence" value="ECO:0007669"/>
    <property type="project" value="UniProtKB-KW"/>
</dbReference>
<keyword evidence="8" id="KW-0067">ATP-binding</keyword>
<evidence type="ECO:0000256" key="15">
    <source>
        <dbReference type="ARBA" id="ARBA00040439"/>
    </source>
</evidence>
<dbReference type="Gene3D" id="1.20.1560.10">
    <property type="entry name" value="ABC transporter type 1, transmembrane domain"/>
    <property type="match status" value="1"/>
</dbReference>
<feature type="transmembrane region" description="Helical" evidence="18">
    <location>
        <begin position="117"/>
        <end position="136"/>
    </location>
</feature>
<dbReference type="InterPro" id="IPR036640">
    <property type="entry name" value="ABC1_TM_sf"/>
</dbReference>
<comment type="caution">
    <text evidence="21">The sequence shown here is derived from an EMBL/GenBank/DDBJ whole genome shotgun (WGS) entry which is preliminary data.</text>
</comment>
<keyword evidence="9" id="KW-0809">Transit peptide</keyword>
<evidence type="ECO:0000313" key="22">
    <source>
        <dbReference type="Proteomes" id="UP001177023"/>
    </source>
</evidence>
<dbReference type="SUPFAM" id="SSF52540">
    <property type="entry name" value="P-loop containing nucleoside triphosphate hydrolases"/>
    <property type="match status" value="1"/>
</dbReference>
<evidence type="ECO:0000256" key="4">
    <source>
        <dbReference type="ARBA" id="ARBA00022538"/>
    </source>
</evidence>
<keyword evidence="3" id="KW-0813">Transport</keyword>
<evidence type="ECO:0000256" key="1">
    <source>
        <dbReference type="ARBA" id="ARBA00004448"/>
    </source>
</evidence>
<evidence type="ECO:0000313" key="21">
    <source>
        <dbReference type="EMBL" id="CAJ0584824.1"/>
    </source>
</evidence>
<dbReference type="AlphaFoldDB" id="A0AA36GBB4"/>
<evidence type="ECO:0000256" key="6">
    <source>
        <dbReference type="ARBA" id="ARBA00022741"/>
    </source>
</evidence>
<evidence type="ECO:0000256" key="17">
    <source>
        <dbReference type="ARBA" id="ARBA00042968"/>
    </source>
</evidence>